<sequence length="336" mass="35474">MFHVCEQQPLRGTGFLLAGFPGSLGLHASLRAPSLLAHPPTLMENVALVADPRQPGAAQAHGLLPRHLSSLEARHVPVTVPGALLSPAAPTSQRVSLAGCPGFSQSALLASRPTTATWPCVPRCAAAGSWLWAPPSPWGRSSWSPAWAAAAPASWTTSATCPRCRTLPAPTCRWRSSRTSCWRCSSCGGRGAPRLLHPPARGFSTCPARLAVPVVFTCARPRTICTFHYNKLVSAVYTVLTPLPNPVTYGLRNQEVKQAPCRAAQRAVGPWGLLLGLHLPPSCTFSPALPGSAGPESRTEGAVGGSSRRVQEHGGHRDLAHPLLMPGRHPLGFPPP</sequence>
<feature type="region of interest" description="Disordered" evidence="7">
    <location>
        <begin position="288"/>
        <end position="336"/>
    </location>
</feature>
<evidence type="ECO:0000256" key="4">
    <source>
        <dbReference type="ARBA" id="ARBA00022725"/>
    </source>
</evidence>
<evidence type="ECO:0000256" key="3">
    <source>
        <dbReference type="ARBA" id="ARBA00022606"/>
    </source>
</evidence>
<comment type="subcellular location">
    <subcellularLocation>
        <location evidence="1">Cell membrane</location>
        <topology evidence="1">Multi-pass membrane protein</topology>
    </subcellularLocation>
</comment>
<evidence type="ECO:0000256" key="6">
    <source>
        <dbReference type="ARBA" id="ARBA00023170"/>
    </source>
</evidence>
<evidence type="ECO:0000313" key="8">
    <source>
        <dbReference type="Proteomes" id="UP000694923"/>
    </source>
</evidence>
<name>A0ABM0SDM8_GALVR</name>
<keyword evidence="5" id="KW-0807">Transducer</keyword>
<proteinExistence type="predicted"/>
<accession>A0ABM0SDM8</accession>
<evidence type="ECO:0000256" key="5">
    <source>
        <dbReference type="ARBA" id="ARBA00023040"/>
    </source>
</evidence>
<organism evidence="8 9">
    <name type="scientific">Galeopterus variegatus</name>
    <name type="common">Malayan flying lemur</name>
    <name type="synonym">Cynocephalus variegatus</name>
    <dbReference type="NCBI Taxonomy" id="482537"/>
    <lineage>
        <taxon>Eukaryota</taxon>
        <taxon>Metazoa</taxon>
        <taxon>Chordata</taxon>
        <taxon>Craniata</taxon>
        <taxon>Vertebrata</taxon>
        <taxon>Euteleostomi</taxon>
        <taxon>Mammalia</taxon>
        <taxon>Eutheria</taxon>
        <taxon>Euarchontoglires</taxon>
        <taxon>Dermoptera</taxon>
        <taxon>Cynocephalidae</taxon>
        <taxon>Galeopterus</taxon>
    </lineage>
</organism>
<keyword evidence="2" id="KW-1003">Cell membrane</keyword>
<dbReference type="GeneID" id="103608295"/>
<keyword evidence="5" id="KW-0297">G-protein coupled receptor</keyword>
<dbReference type="PANTHER" id="PTHR24242:SF359">
    <property type="entry name" value="ODORANT RECEPTOR-RELATED"/>
    <property type="match status" value="1"/>
</dbReference>
<dbReference type="Proteomes" id="UP000694923">
    <property type="component" value="Unplaced"/>
</dbReference>
<evidence type="ECO:0000313" key="9">
    <source>
        <dbReference type="RefSeq" id="XP_008590969.1"/>
    </source>
</evidence>
<keyword evidence="2" id="KW-0472">Membrane</keyword>
<dbReference type="PANTHER" id="PTHR24242">
    <property type="entry name" value="G-PROTEIN COUPLED RECEPTOR"/>
    <property type="match status" value="1"/>
</dbReference>
<evidence type="ECO:0000256" key="7">
    <source>
        <dbReference type="SAM" id="MobiDB-lite"/>
    </source>
</evidence>
<dbReference type="RefSeq" id="XP_008590969.1">
    <property type="nucleotide sequence ID" value="XM_008592747.1"/>
</dbReference>
<evidence type="ECO:0000256" key="2">
    <source>
        <dbReference type="ARBA" id="ARBA00022475"/>
    </source>
</evidence>
<evidence type="ECO:0000256" key="1">
    <source>
        <dbReference type="ARBA" id="ARBA00004651"/>
    </source>
</evidence>
<feature type="compositionally biased region" description="Basic and acidic residues" evidence="7">
    <location>
        <begin position="309"/>
        <end position="320"/>
    </location>
</feature>
<keyword evidence="6" id="KW-0675">Receptor</keyword>
<protein>
    <submittedName>
        <fullName evidence="9">Olfactory receptor 10A7-like</fullName>
    </submittedName>
</protein>
<keyword evidence="3" id="KW-0716">Sensory transduction</keyword>
<reference evidence="9" key="1">
    <citation type="submission" date="2025-08" db="UniProtKB">
        <authorList>
            <consortium name="RefSeq"/>
        </authorList>
    </citation>
    <scope>IDENTIFICATION</scope>
</reference>
<keyword evidence="4" id="KW-0552">Olfaction</keyword>
<gene>
    <name evidence="9" type="primary">LOC103608295</name>
</gene>
<dbReference type="InterPro" id="IPR050939">
    <property type="entry name" value="Olfactory_GPCR1"/>
</dbReference>
<keyword evidence="8" id="KW-1185">Reference proteome</keyword>